<dbReference type="Pfam" id="PF07715">
    <property type="entry name" value="Plug"/>
    <property type="match status" value="1"/>
</dbReference>
<accession>A0A1M5YY06</accession>
<evidence type="ECO:0000256" key="11">
    <source>
        <dbReference type="PROSITE-ProRule" id="PRU01360"/>
    </source>
</evidence>
<evidence type="ECO:0000256" key="1">
    <source>
        <dbReference type="ARBA" id="ARBA00004571"/>
    </source>
</evidence>
<dbReference type="RefSeq" id="WP_143161035.1">
    <property type="nucleotide sequence ID" value="NZ_FQXE01000011.1"/>
</dbReference>
<keyword evidence="4 11" id="KW-1134">Transmembrane beta strand</keyword>
<dbReference type="GO" id="GO:0015232">
    <property type="term" value="F:heme transmembrane transporter activity"/>
    <property type="evidence" value="ECO:0007669"/>
    <property type="project" value="InterPro"/>
</dbReference>
<evidence type="ECO:0000256" key="8">
    <source>
        <dbReference type="ARBA" id="ARBA00023136"/>
    </source>
</evidence>
<dbReference type="InterPro" id="IPR012910">
    <property type="entry name" value="Plug_dom"/>
</dbReference>
<keyword evidence="8 11" id="KW-0472">Membrane</keyword>
<feature type="signal peptide" evidence="13">
    <location>
        <begin position="1"/>
        <end position="23"/>
    </location>
</feature>
<comment type="subcellular location">
    <subcellularLocation>
        <location evidence="1 11">Cell outer membrane</location>
        <topology evidence="1 11">Multi-pass membrane protein</topology>
    </subcellularLocation>
</comment>
<evidence type="ECO:0000256" key="5">
    <source>
        <dbReference type="ARBA" id="ARBA00022692"/>
    </source>
</evidence>
<evidence type="ECO:0000313" key="16">
    <source>
        <dbReference type="EMBL" id="SHI16865.1"/>
    </source>
</evidence>
<dbReference type="NCBIfam" id="TIGR01786">
    <property type="entry name" value="TonB-hemlactrns"/>
    <property type="match status" value="1"/>
</dbReference>
<sequence>MTTRSLVWWGGVFMAVAAAQAGAQEKPATAGSAVHTLTPLRVQGQRLETGLPEGSTITTRQQIDERAIESWEDYAKRGEPGVNFSTESNSVNIRGMDGDRVVTRVDGIRVPWLNDGARSAKGGLDSINFNSLSSIDLVRGAGSVQSGSLVGYLDLRSLSPDDLLAPDKDFGALLKSGYNSADDSFGADAALAGRAGQGSSWLLQAGQRDGHELENRGAVGGYGARRETANPEDYRQRNIMLKLQHALDEEHKLTLSGEAFRRESTIDNRREQGAPVSRYAIGRNSLDKEIERDRAVLGYEYSSSQREPLVERADVKLYWQRISLDNTQDAQRVSAPAGPYGRRSFMEESDVGLVAAWSGYLDAAVKQHWSAGAEWLQSESRQSSTGYDNCDVIIPTPGACASLRTNVGDMPRSKGRQWALWAQDEFSWDGGTYALTPALRFDSYSQKPKAGGLYSANPNAAQIAFSQSSDQAVSPSLLATYRPRQGLSFYAKYGYGFKAPNASQLYLNFGEPGSYLVVGNPDLKPEVSRGWELGMDLGDADRGARLSLYDTRYRDFIDRVAYAPGNPQRDAAWEAYTNVTQFANRARVRIHGAELSGHWAFSDNWYTWGSMAWTQGKDQDTQEYLNSVAPLKAIAALGYRADRWGAESILTMARRRGKVQYPQATAAARYEDFQAPGYGLVDLSAWWKPQAAKGLRLQAGVYNLFDKKYWNALDVPTAGTSAIANPIDSYTQPGRSLRVTLSYQY</sequence>
<evidence type="ECO:0000256" key="7">
    <source>
        <dbReference type="ARBA" id="ARBA00023077"/>
    </source>
</evidence>
<dbReference type="InterPro" id="IPR036942">
    <property type="entry name" value="Beta-barrel_TonB_sf"/>
</dbReference>
<evidence type="ECO:0000256" key="6">
    <source>
        <dbReference type="ARBA" id="ARBA00022729"/>
    </source>
</evidence>
<dbReference type="InterPro" id="IPR000531">
    <property type="entry name" value="Beta-barrel_TonB"/>
</dbReference>
<dbReference type="Pfam" id="PF00593">
    <property type="entry name" value="TonB_dep_Rec_b-barrel"/>
    <property type="match status" value="1"/>
</dbReference>
<feature type="domain" description="TonB-dependent receptor plug" evidence="15">
    <location>
        <begin position="52"/>
        <end position="148"/>
    </location>
</feature>
<dbReference type="InterPro" id="IPR039426">
    <property type="entry name" value="TonB-dep_rcpt-like"/>
</dbReference>
<evidence type="ECO:0000256" key="3">
    <source>
        <dbReference type="ARBA" id="ARBA00022448"/>
    </source>
</evidence>
<dbReference type="SUPFAM" id="SSF56935">
    <property type="entry name" value="Porins"/>
    <property type="match status" value="1"/>
</dbReference>
<dbReference type="AlphaFoldDB" id="A0A1M5YY06"/>
<dbReference type="PROSITE" id="PS52016">
    <property type="entry name" value="TONB_DEPENDENT_REC_3"/>
    <property type="match status" value="1"/>
</dbReference>
<dbReference type="Gene3D" id="2.40.170.20">
    <property type="entry name" value="TonB-dependent receptor, beta-barrel domain"/>
    <property type="match status" value="1"/>
</dbReference>
<dbReference type="CDD" id="cd01347">
    <property type="entry name" value="ligand_gated_channel"/>
    <property type="match status" value="1"/>
</dbReference>
<dbReference type="GO" id="GO:0009279">
    <property type="term" value="C:cell outer membrane"/>
    <property type="evidence" value="ECO:0007669"/>
    <property type="project" value="UniProtKB-SubCell"/>
</dbReference>
<dbReference type="PANTHER" id="PTHR30069:SF29">
    <property type="entry name" value="HEMOGLOBIN AND HEMOGLOBIN-HAPTOGLOBIN-BINDING PROTEIN 1-RELATED"/>
    <property type="match status" value="1"/>
</dbReference>
<dbReference type="PANTHER" id="PTHR30069">
    <property type="entry name" value="TONB-DEPENDENT OUTER MEMBRANE RECEPTOR"/>
    <property type="match status" value="1"/>
</dbReference>
<comment type="similarity">
    <text evidence="2 11 12">Belongs to the TonB-dependent receptor family.</text>
</comment>
<dbReference type="GO" id="GO:0044718">
    <property type="term" value="P:siderophore transmembrane transport"/>
    <property type="evidence" value="ECO:0007669"/>
    <property type="project" value="TreeGrafter"/>
</dbReference>
<dbReference type="Gene3D" id="2.170.130.10">
    <property type="entry name" value="TonB-dependent receptor, plug domain"/>
    <property type="match status" value="1"/>
</dbReference>
<feature type="domain" description="TonB-dependent receptor-like beta-barrel" evidence="14">
    <location>
        <begin position="280"/>
        <end position="704"/>
    </location>
</feature>
<name>A0A1M5YY06_9BURK</name>
<keyword evidence="7 12" id="KW-0798">TonB box</keyword>
<dbReference type="Proteomes" id="UP000184226">
    <property type="component" value="Unassembled WGS sequence"/>
</dbReference>
<keyword evidence="3 11" id="KW-0813">Transport</keyword>
<dbReference type="STRING" id="658167.SAMN04488135_11156"/>
<evidence type="ECO:0000313" key="17">
    <source>
        <dbReference type="Proteomes" id="UP000184226"/>
    </source>
</evidence>
<evidence type="ECO:0000256" key="12">
    <source>
        <dbReference type="RuleBase" id="RU003357"/>
    </source>
</evidence>
<dbReference type="EMBL" id="FQXE01000011">
    <property type="protein sequence ID" value="SHI16865.1"/>
    <property type="molecule type" value="Genomic_DNA"/>
</dbReference>
<protein>
    <submittedName>
        <fullName evidence="16">Hemoglobin/transferrin/lactoferrin receptor protein</fullName>
    </submittedName>
</protein>
<keyword evidence="10 11" id="KW-0998">Cell outer membrane</keyword>
<feature type="chain" id="PRO_5012816209" evidence="13">
    <location>
        <begin position="24"/>
        <end position="745"/>
    </location>
</feature>
<evidence type="ECO:0000259" key="15">
    <source>
        <dbReference type="Pfam" id="PF07715"/>
    </source>
</evidence>
<dbReference type="InterPro" id="IPR011276">
    <property type="entry name" value="TonB_haem/Hb_rcpt"/>
</dbReference>
<keyword evidence="5 11" id="KW-0812">Transmembrane</keyword>
<dbReference type="NCBIfam" id="TIGR01785">
    <property type="entry name" value="TonB-hemin"/>
    <property type="match status" value="1"/>
</dbReference>
<proteinExistence type="inferred from homology"/>
<keyword evidence="17" id="KW-1185">Reference proteome</keyword>
<dbReference type="InterPro" id="IPR037066">
    <property type="entry name" value="Plug_dom_sf"/>
</dbReference>
<reference evidence="16 17" key="1">
    <citation type="submission" date="2016-11" db="EMBL/GenBank/DDBJ databases">
        <authorList>
            <person name="Jaros S."/>
            <person name="Januszkiewicz K."/>
            <person name="Wedrychowicz H."/>
        </authorList>
    </citation>
    <scope>NUCLEOTIDE SEQUENCE [LARGE SCALE GENOMIC DNA]</scope>
    <source>
        <strain evidence="16 17">CGMCC 1.10190</strain>
    </source>
</reference>
<evidence type="ECO:0000256" key="2">
    <source>
        <dbReference type="ARBA" id="ARBA00009810"/>
    </source>
</evidence>
<keyword evidence="6 13" id="KW-0732">Signal</keyword>
<evidence type="ECO:0000256" key="9">
    <source>
        <dbReference type="ARBA" id="ARBA00023170"/>
    </source>
</evidence>
<dbReference type="OrthoDB" id="9764669at2"/>
<evidence type="ECO:0000256" key="10">
    <source>
        <dbReference type="ARBA" id="ARBA00023237"/>
    </source>
</evidence>
<dbReference type="InterPro" id="IPR010949">
    <property type="entry name" value="TonB_Hb/transfer/lactofer_rcpt"/>
</dbReference>
<evidence type="ECO:0000259" key="14">
    <source>
        <dbReference type="Pfam" id="PF00593"/>
    </source>
</evidence>
<organism evidence="16 17">
    <name type="scientific">Pollutimonas bauzanensis</name>
    <dbReference type="NCBI Taxonomy" id="658167"/>
    <lineage>
        <taxon>Bacteria</taxon>
        <taxon>Pseudomonadati</taxon>
        <taxon>Pseudomonadota</taxon>
        <taxon>Betaproteobacteria</taxon>
        <taxon>Burkholderiales</taxon>
        <taxon>Alcaligenaceae</taxon>
        <taxon>Pollutimonas</taxon>
    </lineage>
</organism>
<dbReference type="GO" id="GO:0015344">
    <property type="term" value="F:siderophore uptake transmembrane transporter activity"/>
    <property type="evidence" value="ECO:0007669"/>
    <property type="project" value="TreeGrafter"/>
</dbReference>
<evidence type="ECO:0000256" key="4">
    <source>
        <dbReference type="ARBA" id="ARBA00022452"/>
    </source>
</evidence>
<gene>
    <name evidence="16" type="ORF">SAMN04488135_11156</name>
</gene>
<keyword evidence="9 16" id="KW-0675">Receptor</keyword>
<evidence type="ECO:0000256" key="13">
    <source>
        <dbReference type="SAM" id="SignalP"/>
    </source>
</evidence>